<accession>A0ABZ0PP50</accession>
<feature type="compositionally biased region" description="Basic residues" evidence="1">
    <location>
        <begin position="16"/>
        <end position="25"/>
    </location>
</feature>
<feature type="compositionally biased region" description="Low complexity" evidence="1">
    <location>
        <begin position="1"/>
        <end position="15"/>
    </location>
</feature>
<proteinExistence type="predicted"/>
<evidence type="ECO:0000256" key="1">
    <source>
        <dbReference type="SAM" id="MobiDB-lite"/>
    </source>
</evidence>
<keyword evidence="3" id="KW-1185">Reference proteome</keyword>
<dbReference type="EMBL" id="CP137852">
    <property type="protein sequence ID" value="WPB87437.1"/>
    <property type="molecule type" value="Genomic_DNA"/>
</dbReference>
<sequence length="198" mass="21559">MMASKAAAKTPAKGKAQVKPKKKAAAKPPARKQVAAKAPASKRGRPSSYDPKLARMAQKLCELGATDIEIADATGIDVATVYRWQASHPEFCEALKTGKAASDERVVRSLFPKATGYTYNAVKILQHEGAPVIVSYREHVPPDTTAAIFWLKNRRRDEWRDKVEVAGSAENPLTLLIQEVQGRSLKPVQIVDGEASEV</sequence>
<feature type="compositionally biased region" description="Low complexity" evidence="1">
    <location>
        <begin position="26"/>
        <end position="39"/>
    </location>
</feature>
<organism evidence="2 3">
    <name type="scientific">Sediminicoccus rosea</name>
    <dbReference type="NCBI Taxonomy" id="1225128"/>
    <lineage>
        <taxon>Bacteria</taxon>
        <taxon>Pseudomonadati</taxon>
        <taxon>Pseudomonadota</taxon>
        <taxon>Alphaproteobacteria</taxon>
        <taxon>Acetobacterales</taxon>
        <taxon>Roseomonadaceae</taxon>
        <taxon>Sediminicoccus</taxon>
    </lineage>
</organism>
<evidence type="ECO:0000313" key="3">
    <source>
        <dbReference type="Proteomes" id="UP001305521"/>
    </source>
</evidence>
<dbReference type="SUPFAM" id="SSF46689">
    <property type="entry name" value="Homeodomain-like"/>
    <property type="match status" value="1"/>
</dbReference>
<dbReference type="InterPro" id="IPR009057">
    <property type="entry name" value="Homeodomain-like_sf"/>
</dbReference>
<evidence type="ECO:0000313" key="2">
    <source>
        <dbReference type="EMBL" id="WPB87437.1"/>
    </source>
</evidence>
<dbReference type="RefSeq" id="WP_318651390.1">
    <property type="nucleotide sequence ID" value="NZ_CP137852.1"/>
</dbReference>
<gene>
    <name evidence="2" type="ORF">R9Z33_11245</name>
</gene>
<name>A0ABZ0PP50_9PROT</name>
<reference evidence="2 3" key="1">
    <citation type="submission" date="2023-11" db="EMBL/GenBank/DDBJ databases">
        <title>Arctic aerobic anoxygenic photoheterotroph Sediminicoccus rosea KRV36 adapts its photosynthesis to long days of polar summer.</title>
        <authorList>
            <person name="Tomasch J."/>
            <person name="Kopejtka K."/>
            <person name="Bily T."/>
            <person name="Gardiner A.T."/>
            <person name="Gardian Z."/>
            <person name="Shivaramu S."/>
            <person name="Koblizek M."/>
            <person name="Engelhardt F."/>
            <person name="Kaftan D."/>
        </authorList>
    </citation>
    <scope>NUCLEOTIDE SEQUENCE [LARGE SCALE GENOMIC DNA]</scope>
    <source>
        <strain evidence="2 3">R-30</strain>
    </source>
</reference>
<feature type="region of interest" description="Disordered" evidence="1">
    <location>
        <begin position="1"/>
        <end position="51"/>
    </location>
</feature>
<dbReference type="Gene3D" id="1.10.10.60">
    <property type="entry name" value="Homeodomain-like"/>
    <property type="match status" value="1"/>
</dbReference>
<evidence type="ECO:0008006" key="4">
    <source>
        <dbReference type="Google" id="ProtNLM"/>
    </source>
</evidence>
<protein>
    <recommendedName>
        <fullName evidence="4">Terminase</fullName>
    </recommendedName>
</protein>
<dbReference type="Proteomes" id="UP001305521">
    <property type="component" value="Chromosome"/>
</dbReference>